<dbReference type="InterPro" id="IPR013762">
    <property type="entry name" value="Integrase-like_cat_sf"/>
</dbReference>
<evidence type="ECO:0000256" key="2">
    <source>
        <dbReference type="ARBA" id="ARBA00022908"/>
    </source>
</evidence>
<dbReference type="CDD" id="cd01184">
    <property type="entry name" value="INT_C_like_1"/>
    <property type="match status" value="1"/>
</dbReference>
<name>A0A0D0M693_VARPD</name>
<sequence>MTLEKDMAGTLTGLNLRGTRWYINIVVPPDLREVYGKRAMNLALDTSDRREATARGTMKRAEWLAEFAAKRRELKPQPLSVITRELAQELALRVRARVLRQDDALREDASILAPFAHAAKVVEHRGSSALRIGESTPHVAPFRDMSAGAGLSDDDAETLAGLNALLDARAGADLAKRRRAAVLPLVRFEALKLGIAFDPHGEGAQEALGACLLAYRKARQEAALRDAGEAIETPVVPPSSDALKAAAKPLARTLRDVYDRWTKSGDKPRSADSIAVYDRALRQFEGQHKGLALTDITREIGNTYRTWLWENCNTTKTARDRLTNIKSLLKFAAETLEWLPKQPWVGLDIKTTTTNKRRPWKDDELATLFSSPLHTAYALPDARYGGREAAYWIPLLGLFTGTRLGELCQLRTDDVQKVDAVNVLVLTNEGEGQSIKSAAGHRSVPIHSELIRLGFLKYVETVKVSLSDSLWPALPLRKGKPSDYFGRWFKDHRNALGLTDTRPDFHCFRHTVRPLMRRAGHSDGTMDKVTGHKTVGSVGTVVYDHHTLGEIHEAVEAIRYPGLTLPVVAP</sequence>
<dbReference type="GO" id="GO:0015074">
    <property type="term" value="P:DNA integration"/>
    <property type="evidence" value="ECO:0007669"/>
    <property type="project" value="UniProtKB-KW"/>
</dbReference>
<reference evidence="8 9" key="1">
    <citation type="submission" date="2014-12" db="EMBL/GenBank/DDBJ databases">
        <title>16Stimator: statistical estimation of ribosomal gene copy numbers from draft genome assemblies.</title>
        <authorList>
            <person name="Perisin M.A."/>
            <person name="Vetter M."/>
            <person name="Gilbert J.A."/>
            <person name="Bergelson J."/>
        </authorList>
    </citation>
    <scope>NUCLEOTIDE SEQUENCE [LARGE SCALE GENOMIC DNA]</scope>
    <source>
        <strain evidence="8 9">MEDvA23</strain>
    </source>
</reference>
<protein>
    <submittedName>
        <fullName evidence="8">Uncharacterized protein</fullName>
    </submittedName>
</protein>
<comment type="similarity">
    <text evidence="1">Belongs to the 'phage' integrase family.</text>
</comment>
<evidence type="ECO:0000256" key="5">
    <source>
        <dbReference type="PROSITE-ProRule" id="PRU01248"/>
    </source>
</evidence>
<dbReference type="Pfam" id="PF13102">
    <property type="entry name" value="Phage_int_SAM_5"/>
    <property type="match status" value="1"/>
</dbReference>
<dbReference type="Pfam" id="PF00589">
    <property type="entry name" value="Phage_integrase"/>
    <property type="match status" value="1"/>
</dbReference>
<proteinExistence type="inferred from homology"/>
<feature type="domain" description="Tyr recombinase" evidence="6">
    <location>
        <begin position="355"/>
        <end position="556"/>
    </location>
</feature>
<evidence type="ECO:0000256" key="4">
    <source>
        <dbReference type="ARBA" id="ARBA00023172"/>
    </source>
</evidence>
<dbReference type="InterPro" id="IPR011010">
    <property type="entry name" value="DNA_brk_join_enz"/>
</dbReference>
<gene>
    <name evidence="8" type="ORF">RT97_00240</name>
</gene>
<comment type="caution">
    <text evidence="8">The sequence shown here is derived from an EMBL/GenBank/DDBJ whole genome shotgun (WGS) entry which is preliminary data.</text>
</comment>
<dbReference type="Gene3D" id="1.10.150.130">
    <property type="match status" value="1"/>
</dbReference>
<organism evidence="8 9">
    <name type="scientific">Variovorax paradoxus</name>
    <dbReference type="NCBI Taxonomy" id="34073"/>
    <lineage>
        <taxon>Bacteria</taxon>
        <taxon>Pseudomonadati</taxon>
        <taxon>Pseudomonadota</taxon>
        <taxon>Betaproteobacteria</taxon>
        <taxon>Burkholderiales</taxon>
        <taxon>Comamonadaceae</taxon>
        <taxon>Variovorax</taxon>
    </lineage>
</organism>
<evidence type="ECO:0000256" key="3">
    <source>
        <dbReference type="ARBA" id="ARBA00023125"/>
    </source>
</evidence>
<dbReference type="Gene3D" id="1.10.443.10">
    <property type="entry name" value="Intergrase catalytic core"/>
    <property type="match status" value="1"/>
</dbReference>
<dbReference type="InterPro" id="IPR025269">
    <property type="entry name" value="SAM-like_dom"/>
</dbReference>
<dbReference type="InterPro" id="IPR002104">
    <property type="entry name" value="Integrase_catalytic"/>
</dbReference>
<dbReference type="GO" id="GO:0003677">
    <property type="term" value="F:DNA binding"/>
    <property type="evidence" value="ECO:0007669"/>
    <property type="project" value="UniProtKB-UniRule"/>
</dbReference>
<keyword evidence="4" id="KW-0233">DNA recombination</keyword>
<dbReference type="PROSITE" id="PS51900">
    <property type="entry name" value="CB"/>
    <property type="match status" value="1"/>
</dbReference>
<dbReference type="InterPro" id="IPR010998">
    <property type="entry name" value="Integrase_recombinase_N"/>
</dbReference>
<dbReference type="InterPro" id="IPR046668">
    <property type="entry name" value="DUF6538"/>
</dbReference>
<dbReference type="EMBL" id="JXQQ01000001">
    <property type="protein sequence ID" value="KIQ37553.1"/>
    <property type="molecule type" value="Genomic_DNA"/>
</dbReference>
<dbReference type="AlphaFoldDB" id="A0A0D0M693"/>
<evidence type="ECO:0000313" key="9">
    <source>
        <dbReference type="Proteomes" id="UP000032067"/>
    </source>
</evidence>
<evidence type="ECO:0000259" key="6">
    <source>
        <dbReference type="PROSITE" id="PS51898"/>
    </source>
</evidence>
<dbReference type="SUPFAM" id="SSF56349">
    <property type="entry name" value="DNA breaking-rejoining enzymes"/>
    <property type="match status" value="1"/>
</dbReference>
<keyword evidence="3 5" id="KW-0238">DNA-binding</keyword>
<evidence type="ECO:0000259" key="7">
    <source>
        <dbReference type="PROSITE" id="PS51900"/>
    </source>
</evidence>
<feature type="domain" description="Core-binding (CB)" evidence="7">
    <location>
        <begin position="252"/>
        <end position="333"/>
    </location>
</feature>
<evidence type="ECO:0000313" key="8">
    <source>
        <dbReference type="EMBL" id="KIQ37553.1"/>
    </source>
</evidence>
<dbReference type="Proteomes" id="UP000032067">
    <property type="component" value="Unassembled WGS sequence"/>
</dbReference>
<dbReference type="Pfam" id="PF20172">
    <property type="entry name" value="DUF6538"/>
    <property type="match status" value="1"/>
</dbReference>
<dbReference type="InterPro" id="IPR044068">
    <property type="entry name" value="CB"/>
</dbReference>
<dbReference type="PANTHER" id="PTHR30349:SF41">
    <property type="entry name" value="INTEGRASE_RECOMBINASE PROTEIN MJ0367-RELATED"/>
    <property type="match status" value="1"/>
</dbReference>
<evidence type="ECO:0000256" key="1">
    <source>
        <dbReference type="ARBA" id="ARBA00008857"/>
    </source>
</evidence>
<dbReference type="GO" id="GO:0006310">
    <property type="term" value="P:DNA recombination"/>
    <property type="evidence" value="ECO:0007669"/>
    <property type="project" value="UniProtKB-KW"/>
</dbReference>
<dbReference type="InterPro" id="IPR050090">
    <property type="entry name" value="Tyrosine_recombinase_XerCD"/>
</dbReference>
<accession>A0A0D0M693</accession>
<keyword evidence="2" id="KW-0229">DNA integration</keyword>
<dbReference type="OrthoDB" id="9784724at2"/>
<dbReference type="PANTHER" id="PTHR30349">
    <property type="entry name" value="PHAGE INTEGRASE-RELATED"/>
    <property type="match status" value="1"/>
</dbReference>
<dbReference type="PROSITE" id="PS51898">
    <property type="entry name" value="TYR_RECOMBINASE"/>
    <property type="match status" value="1"/>
</dbReference>